<dbReference type="OrthoDB" id="10362766at2759"/>
<proteinExistence type="predicted"/>
<evidence type="ECO:0000313" key="4">
    <source>
        <dbReference type="Proteomes" id="UP000002630"/>
    </source>
</evidence>
<dbReference type="InParanoid" id="D8LNZ7"/>
<dbReference type="EMBL" id="FN649727">
    <property type="protein sequence ID" value="CBN79870.1"/>
    <property type="molecule type" value="Genomic_DNA"/>
</dbReference>
<feature type="compositionally biased region" description="Basic and acidic residues" evidence="2">
    <location>
        <begin position="409"/>
        <end position="429"/>
    </location>
</feature>
<evidence type="ECO:0000256" key="1">
    <source>
        <dbReference type="SAM" id="Coils"/>
    </source>
</evidence>
<name>D8LNZ7_ECTSI</name>
<dbReference type="STRING" id="2880.D8LNZ7"/>
<feature type="coiled-coil region" evidence="1">
    <location>
        <begin position="78"/>
        <end position="262"/>
    </location>
</feature>
<protein>
    <submittedName>
        <fullName evidence="3">Uncharacterized protein</fullName>
    </submittedName>
</protein>
<keyword evidence="4" id="KW-1185">Reference proteome</keyword>
<feature type="region of interest" description="Disordered" evidence="2">
    <location>
        <begin position="277"/>
        <end position="296"/>
    </location>
</feature>
<feature type="region of interest" description="Disordered" evidence="2">
    <location>
        <begin position="1"/>
        <end position="46"/>
    </location>
</feature>
<feature type="coiled-coil region" evidence="1">
    <location>
        <begin position="630"/>
        <end position="692"/>
    </location>
</feature>
<dbReference type="Proteomes" id="UP000002630">
    <property type="component" value="Linkage Group LG02"/>
</dbReference>
<feature type="compositionally biased region" description="Acidic residues" evidence="2">
    <location>
        <begin position="399"/>
        <end position="408"/>
    </location>
</feature>
<dbReference type="EMBL" id="FN648726">
    <property type="protein sequence ID" value="CBN79870.1"/>
    <property type="molecule type" value="Genomic_DNA"/>
</dbReference>
<keyword evidence="1" id="KW-0175">Coiled coil</keyword>
<gene>
    <name evidence="3" type="ORF">Esi_0516_0010</name>
</gene>
<feature type="region of interest" description="Disordered" evidence="2">
    <location>
        <begin position="531"/>
        <end position="568"/>
    </location>
</feature>
<sequence length="737" mass="81063">MPGARDAGSGGGLFSPGVLQQLDKENVVNTPARTPDRRRKLGSAIRGTSSAAAAGVGFKVFQQQGEASTRTSVAGQEASQLATDLSRAESELARLKEEARQARRALDERNEMVEQLKASKANTKQRYTALLQSHEEANKELELLRTQKLDSSGDSGSGIVEQLRATVENLETNNELLREERGSLQTRLAKRDAAVSAMKADLAAATQRDDALRQKADRLREELDAAAAASKAGAQAQWDLDKEALEARIGELETQAASSGRRCVELVAERDLLAEESARREKEHASTVASLRSEMQGLHRRTTADLGDWRQRYRQEVGAKRALEGQLERLVAASESVTRVIEKHAVLEASLQEAYGLLSQAVLAEERGGGGQEEEAARVVEGVLEHLLGRVFQATATSGDEEEEGEDEEGRKEREADRRLSKEASDNLGEELEKLTADMEALRSFGLDEAHTFLEQAKSLETELEAVREKHAASVSDLEAARAHSEREVERLAGMLERGQGEREELKLRLETAANELVINVELSEQAIAASVTAGEQEVKEAEARRAAEEERRMQELEADNKKRREELEAERRAYAQKAEAMEGENRALHEKLEGLATQASALKAKAAAREATSPPSVSVTDWEAKQQELEEMEARLSTVVSKNQELERKVETVKAEGQEASLGSEERQAQVAALEAEVSRLRESVASERESVLRAREAEWLMKKYALRNSTLCEKKVKDLQRRLAKATGKAATGDT</sequence>
<accession>D8LNZ7</accession>
<dbReference type="OMA" id="HERVKEM"/>
<reference evidence="3 4" key="1">
    <citation type="journal article" date="2010" name="Nature">
        <title>The Ectocarpus genome and the independent evolution of multicellularity in brown algae.</title>
        <authorList>
            <person name="Cock J.M."/>
            <person name="Sterck L."/>
            <person name="Rouze P."/>
            <person name="Scornet D."/>
            <person name="Allen A.E."/>
            <person name="Amoutzias G."/>
            <person name="Anthouard V."/>
            <person name="Artiguenave F."/>
            <person name="Aury J.M."/>
            <person name="Badger J.H."/>
            <person name="Beszteri B."/>
            <person name="Billiau K."/>
            <person name="Bonnet E."/>
            <person name="Bothwell J.H."/>
            <person name="Bowler C."/>
            <person name="Boyen C."/>
            <person name="Brownlee C."/>
            <person name="Carrano C.J."/>
            <person name="Charrier B."/>
            <person name="Cho G.Y."/>
            <person name="Coelho S.M."/>
            <person name="Collen J."/>
            <person name="Corre E."/>
            <person name="Da Silva C."/>
            <person name="Delage L."/>
            <person name="Delaroque N."/>
            <person name="Dittami S.M."/>
            <person name="Doulbeau S."/>
            <person name="Elias M."/>
            <person name="Farnham G."/>
            <person name="Gachon C.M."/>
            <person name="Gschloessl B."/>
            <person name="Heesch S."/>
            <person name="Jabbari K."/>
            <person name="Jubin C."/>
            <person name="Kawai H."/>
            <person name="Kimura K."/>
            <person name="Kloareg B."/>
            <person name="Kupper F.C."/>
            <person name="Lang D."/>
            <person name="Le Bail A."/>
            <person name="Leblanc C."/>
            <person name="Lerouge P."/>
            <person name="Lohr M."/>
            <person name="Lopez P.J."/>
            <person name="Martens C."/>
            <person name="Maumus F."/>
            <person name="Michel G."/>
            <person name="Miranda-Saavedra D."/>
            <person name="Morales J."/>
            <person name="Moreau H."/>
            <person name="Motomura T."/>
            <person name="Nagasato C."/>
            <person name="Napoli C.A."/>
            <person name="Nelson D.R."/>
            <person name="Nyvall-Collen P."/>
            <person name="Peters A.F."/>
            <person name="Pommier C."/>
            <person name="Potin P."/>
            <person name="Poulain J."/>
            <person name="Quesneville H."/>
            <person name="Read B."/>
            <person name="Rensing S.A."/>
            <person name="Ritter A."/>
            <person name="Rousvoal S."/>
            <person name="Samanta M."/>
            <person name="Samson G."/>
            <person name="Schroeder D.C."/>
            <person name="Segurens B."/>
            <person name="Strittmatter M."/>
            <person name="Tonon T."/>
            <person name="Tregear J.W."/>
            <person name="Valentin K."/>
            <person name="von Dassow P."/>
            <person name="Yamagishi T."/>
            <person name="Van de Peer Y."/>
            <person name="Wincker P."/>
        </authorList>
    </citation>
    <scope>NUCLEOTIDE SEQUENCE [LARGE SCALE GENOMIC DNA]</scope>
    <source>
        <strain evidence="4">Ec32 / CCAP1310/4</strain>
    </source>
</reference>
<feature type="region of interest" description="Disordered" evidence="2">
    <location>
        <begin position="391"/>
        <end position="429"/>
    </location>
</feature>
<evidence type="ECO:0000256" key="2">
    <source>
        <dbReference type="SAM" id="MobiDB-lite"/>
    </source>
</evidence>
<organism evidence="3 4">
    <name type="scientific">Ectocarpus siliculosus</name>
    <name type="common">Brown alga</name>
    <name type="synonym">Conferva siliculosa</name>
    <dbReference type="NCBI Taxonomy" id="2880"/>
    <lineage>
        <taxon>Eukaryota</taxon>
        <taxon>Sar</taxon>
        <taxon>Stramenopiles</taxon>
        <taxon>Ochrophyta</taxon>
        <taxon>PX clade</taxon>
        <taxon>Phaeophyceae</taxon>
        <taxon>Ectocarpales</taxon>
        <taxon>Ectocarpaceae</taxon>
        <taxon>Ectocarpus</taxon>
    </lineage>
</organism>
<evidence type="ECO:0000313" key="3">
    <source>
        <dbReference type="EMBL" id="CBN79870.1"/>
    </source>
</evidence>
<dbReference type="AlphaFoldDB" id="D8LNZ7"/>
<feature type="compositionally biased region" description="Basic and acidic residues" evidence="2">
    <location>
        <begin position="537"/>
        <end position="568"/>
    </location>
</feature>